<dbReference type="InterPro" id="IPR013320">
    <property type="entry name" value="ConA-like_dom_sf"/>
</dbReference>
<evidence type="ECO:0000256" key="1">
    <source>
        <dbReference type="ARBA" id="ARBA00006865"/>
    </source>
</evidence>
<evidence type="ECO:0000256" key="2">
    <source>
        <dbReference type="SAM" id="SignalP"/>
    </source>
</evidence>
<dbReference type="CAZy" id="GH16">
    <property type="family name" value="Glycoside Hydrolase Family 16"/>
</dbReference>
<dbReference type="GO" id="GO:0005975">
    <property type="term" value="P:carbohydrate metabolic process"/>
    <property type="evidence" value="ECO:0007669"/>
    <property type="project" value="InterPro"/>
</dbReference>
<dbReference type="SUPFAM" id="SSF49899">
    <property type="entry name" value="Concanavalin A-like lectins/glucanases"/>
    <property type="match status" value="1"/>
</dbReference>
<dbReference type="Gene3D" id="2.60.120.200">
    <property type="match status" value="1"/>
</dbReference>
<accession>B7SVK7</accession>
<evidence type="ECO:0000313" key="4">
    <source>
        <dbReference type="EMBL" id="ACI32820.1"/>
    </source>
</evidence>
<feature type="domain" description="GH16" evidence="3">
    <location>
        <begin position="32"/>
        <end position="383"/>
    </location>
</feature>
<organism evidence="4">
    <name type="scientific">Plutella xylostella</name>
    <name type="common">Diamondback moth</name>
    <name type="synonym">Plutella maculipennis</name>
    <dbReference type="NCBI Taxonomy" id="51655"/>
    <lineage>
        <taxon>Eukaryota</taxon>
        <taxon>Metazoa</taxon>
        <taxon>Ecdysozoa</taxon>
        <taxon>Arthropoda</taxon>
        <taxon>Hexapoda</taxon>
        <taxon>Insecta</taxon>
        <taxon>Pterygota</taxon>
        <taxon>Neoptera</taxon>
        <taxon>Endopterygota</taxon>
        <taxon>Lepidoptera</taxon>
        <taxon>Glossata</taxon>
        <taxon>Ditrysia</taxon>
        <taxon>Yponomeutoidea</taxon>
        <taxon>Plutellidae</taxon>
        <taxon>Plutella</taxon>
    </lineage>
</organism>
<sequence>MKPLLYTWWAMAVAVSSSGDTARSDRCTPSVTTVSGTHAPVTVCSGALIFADDFEEFDLEKWQHENTLSGGGNWEFQWYSNNRSNSFAHSGLLFIRPSLLADQFGANFLTSGTLDIEGGAPADRCTNPKRYGCERSGSPSNIINPIKSARVRTVDSFSFRYGRVEVRAKMPAGDWLWPAIWLMPAHNVYGTWPASGEIDLVESRGNRDMYNGGVHIGTHEAASTLHYGPYPELNGWERAHWERRNNRGYNAEFHRYQLEWTPDFIKFSIDDVELGRVSPGAGGFWQHGGFNSHNVENPWRYGSKMAPFDQKFYLIMNVAVGGTNGFFPDGVTNPLPKPWWNGSPSAAADFWNGRNGWLPTWNLDKNDGRDASLQVDYVRVWAL</sequence>
<name>B7SVK7_PLUXY</name>
<dbReference type="InterPro" id="IPR050546">
    <property type="entry name" value="Glycosyl_Hydrlase_16"/>
</dbReference>
<dbReference type="GO" id="GO:0004553">
    <property type="term" value="F:hydrolase activity, hydrolyzing O-glycosyl compounds"/>
    <property type="evidence" value="ECO:0007669"/>
    <property type="project" value="InterPro"/>
</dbReference>
<keyword evidence="2" id="KW-0732">Signal</keyword>
<dbReference type="PANTHER" id="PTHR10963:SF55">
    <property type="entry name" value="GLYCOSIDE HYDROLASE FAMILY 16 PROTEIN"/>
    <property type="match status" value="1"/>
</dbReference>
<reference evidence="4" key="1">
    <citation type="journal article" date="2009" name="J. Biol. Chem.">
        <title>Immunity or digestion: glucanase activity in a glucan-binding protein family from Lepidoptera.</title>
        <authorList>
            <person name="Pauchet Y."/>
            <person name="Freitak D."/>
            <person name="Heidel-Fischer H.M."/>
            <person name="Heckel D.G."/>
            <person name="Vogel H."/>
        </authorList>
    </citation>
    <scope>NUCLEOTIDE SEQUENCE</scope>
</reference>
<dbReference type="InterPro" id="IPR000757">
    <property type="entry name" value="Beta-glucanase-like"/>
</dbReference>
<dbReference type="PROSITE" id="PS51762">
    <property type="entry name" value="GH16_2"/>
    <property type="match status" value="1"/>
</dbReference>
<protein>
    <submittedName>
        <fullName evidence="4">Beta-1,3-glucanase</fullName>
    </submittedName>
</protein>
<proteinExistence type="evidence at transcript level"/>
<comment type="similarity">
    <text evidence="1">Belongs to the glycosyl hydrolase 16 family.</text>
</comment>
<dbReference type="PANTHER" id="PTHR10963">
    <property type="entry name" value="GLYCOSYL HYDROLASE-RELATED"/>
    <property type="match status" value="1"/>
</dbReference>
<dbReference type="FunFam" id="2.60.120.200:FF:000217">
    <property type="entry name" value="Gram-negative bacteria-binding protein"/>
    <property type="match status" value="1"/>
</dbReference>
<dbReference type="AlphaFoldDB" id="B7SVK7"/>
<feature type="chain" id="PRO_5002863918" evidence="2">
    <location>
        <begin position="19"/>
        <end position="383"/>
    </location>
</feature>
<dbReference type="Pfam" id="PF00722">
    <property type="entry name" value="Glyco_hydro_16"/>
    <property type="match status" value="1"/>
</dbReference>
<dbReference type="CDD" id="cd08024">
    <property type="entry name" value="GH16_CCF"/>
    <property type="match status" value="1"/>
</dbReference>
<feature type="signal peptide" evidence="2">
    <location>
        <begin position="1"/>
        <end position="18"/>
    </location>
</feature>
<evidence type="ECO:0000259" key="3">
    <source>
        <dbReference type="PROSITE" id="PS51762"/>
    </source>
</evidence>
<dbReference type="EMBL" id="EU770376">
    <property type="protein sequence ID" value="ACI32820.1"/>
    <property type="molecule type" value="mRNA"/>
</dbReference>